<comment type="caution">
    <text evidence="3">The sequence shown here is derived from an EMBL/GenBank/DDBJ whole genome shotgun (WGS) entry which is preliminary data.</text>
</comment>
<dbReference type="EMBL" id="JAODOP010000004">
    <property type="protein sequence ID" value="MEF3834587.1"/>
    <property type="molecule type" value="Genomic_DNA"/>
</dbReference>
<keyword evidence="1" id="KW-0812">Transmembrane</keyword>
<evidence type="ECO:0000313" key="3">
    <source>
        <dbReference type="EMBL" id="MEF3834587.1"/>
    </source>
</evidence>
<sequence length="541" mass="63110">MHLKALFAFFLCTLSISSQTNSINELIESSLNYRGTLKSNCNIENTVFESKPNPLIIKTNHVSIGLNSNYIIYKLDLEKGKKYNISTLSDEYNIDCHIVSDSIINSGVKHKGRTWRKNIVINNFKKNNYLFLTKPDSTTFKFQIFICEKPIKSFNSIVTNKTIINSDNIKLHTNSIKFQGEQYNIYKTNEVDTNKWLKVEILGDFVPVIYGLNKNNEIIKVDKSSINSNNAEINIAPKDSIRKILVGKYHNNKQNNESEFIYSLKFKSYGFDPNGGIYDRTKYYFSNPLLNFIIAFLSSLILSYLFYFKSLKKKKLSYKELTDKPILFEDESDKTNDRFIIVNNEKLYRCNIYEIIFKNSGASRIEKSYVKEPLMLTCENIERIIDLKESKKGNGWGNIEIIDENKLKINFDFIDENDSLDIKIIGLINEDYIKNKGVSPIVDGRIAEVTIKNERTKLDFFFETNYLIISFIFILIAIPLYVVIIFDLEIPEFLWDMIGLFYKIGFLFILFYSIINKSIRRSYVRTFKLIPYLIRRIIKSS</sequence>
<keyword evidence="1" id="KW-1133">Transmembrane helix</keyword>
<evidence type="ECO:0000256" key="1">
    <source>
        <dbReference type="SAM" id="Phobius"/>
    </source>
</evidence>
<keyword evidence="1" id="KW-0472">Membrane</keyword>
<dbReference type="RefSeq" id="WP_303306906.1">
    <property type="nucleotide sequence ID" value="NZ_JAODOP010000004.1"/>
</dbReference>
<evidence type="ECO:0000256" key="2">
    <source>
        <dbReference type="SAM" id="SignalP"/>
    </source>
</evidence>
<evidence type="ECO:0000313" key="4">
    <source>
        <dbReference type="Proteomes" id="UP001337305"/>
    </source>
</evidence>
<feature type="signal peptide" evidence="2">
    <location>
        <begin position="1"/>
        <end position="20"/>
    </location>
</feature>
<name>A0ABU7XV30_9FLAO</name>
<dbReference type="Proteomes" id="UP001337305">
    <property type="component" value="Unassembled WGS sequence"/>
</dbReference>
<feature type="transmembrane region" description="Helical" evidence="1">
    <location>
        <begin position="465"/>
        <end position="486"/>
    </location>
</feature>
<proteinExistence type="predicted"/>
<organism evidence="3 4">
    <name type="scientific">Flavivirga spongiicola</name>
    <dbReference type="NCBI Taxonomy" id="421621"/>
    <lineage>
        <taxon>Bacteria</taxon>
        <taxon>Pseudomonadati</taxon>
        <taxon>Bacteroidota</taxon>
        <taxon>Flavobacteriia</taxon>
        <taxon>Flavobacteriales</taxon>
        <taxon>Flavobacteriaceae</taxon>
        <taxon>Flavivirga</taxon>
    </lineage>
</organism>
<feature type="transmembrane region" description="Helical" evidence="1">
    <location>
        <begin position="498"/>
        <end position="515"/>
    </location>
</feature>
<accession>A0ABU7XV30</accession>
<keyword evidence="2" id="KW-0732">Signal</keyword>
<keyword evidence="4" id="KW-1185">Reference proteome</keyword>
<gene>
    <name evidence="3" type="ORF">N1F79_15725</name>
</gene>
<feature type="transmembrane region" description="Helical" evidence="1">
    <location>
        <begin position="289"/>
        <end position="308"/>
    </location>
</feature>
<feature type="chain" id="PRO_5046002058" evidence="2">
    <location>
        <begin position="21"/>
        <end position="541"/>
    </location>
</feature>
<protein>
    <submittedName>
        <fullName evidence="3">Uncharacterized protein</fullName>
    </submittedName>
</protein>
<reference evidence="3 4" key="1">
    <citation type="submission" date="2022-09" db="EMBL/GenBank/DDBJ databases">
        <title>Genome sequencing of Flavivirga sp. MEBiC05379.</title>
        <authorList>
            <person name="Oh H.-M."/>
            <person name="Kwon K.K."/>
            <person name="Park M.J."/>
            <person name="Yang S.-H."/>
        </authorList>
    </citation>
    <scope>NUCLEOTIDE SEQUENCE [LARGE SCALE GENOMIC DNA]</scope>
    <source>
        <strain evidence="3 4">MEBiC05379</strain>
    </source>
</reference>